<evidence type="ECO:0000313" key="16">
    <source>
        <dbReference type="EMBL" id="GAA1750268.1"/>
    </source>
</evidence>
<evidence type="ECO:0000256" key="11">
    <source>
        <dbReference type="ARBA" id="ARBA00022989"/>
    </source>
</evidence>
<dbReference type="InterPro" id="IPR003660">
    <property type="entry name" value="HAMP_dom"/>
</dbReference>
<dbReference type="Gene3D" id="1.10.287.130">
    <property type="match status" value="1"/>
</dbReference>
<dbReference type="GO" id="GO:0016301">
    <property type="term" value="F:kinase activity"/>
    <property type="evidence" value="ECO:0007669"/>
    <property type="project" value="UniProtKB-KW"/>
</dbReference>
<dbReference type="Proteomes" id="UP001500655">
    <property type="component" value="Unassembled WGS sequence"/>
</dbReference>
<evidence type="ECO:0000256" key="2">
    <source>
        <dbReference type="ARBA" id="ARBA00004651"/>
    </source>
</evidence>
<evidence type="ECO:0000256" key="4">
    <source>
        <dbReference type="ARBA" id="ARBA00022475"/>
    </source>
</evidence>
<dbReference type="InterPro" id="IPR036890">
    <property type="entry name" value="HATPase_C_sf"/>
</dbReference>
<evidence type="ECO:0000259" key="15">
    <source>
        <dbReference type="PROSITE" id="PS50885"/>
    </source>
</evidence>
<keyword evidence="6" id="KW-0808">Transferase</keyword>
<comment type="catalytic activity">
    <reaction evidence="1">
        <text>ATP + protein L-histidine = ADP + protein N-phospho-L-histidine.</text>
        <dbReference type="EC" id="2.7.13.3"/>
    </reaction>
</comment>
<evidence type="ECO:0000259" key="14">
    <source>
        <dbReference type="PROSITE" id="PS50109"/>
    </source>
</evidence>
<keyword evidence="10" id="KW-0067">ATP-binding</keyword>
<dbReference type="PANTHER" id="PTHR44936">
    <property type="entry name" value="SENSOR PROTEIN CREC"/>
    <property type="match status" value="1"/>
</dbReference>
<dbReference type="InterPro" id="IPR036097">
    <property type="entry name" value="HisK_dim/P_sf"/>
</dbReference>
<evidence type="ECO:0000256" key="1">
    <source>
        <dbReference type="ARBA" id="ARBA00000085"/>
    </source>
</evidence>
<evidence type="ECO:0000256" key="12">
    <source>
        <dbReference type="ARBA" id="ARBA00023012"/>
    </source>
</evidence>
<evidence type="ECO:0000256" key="9">
    <source>
        <dbReference type="ARBA" id="ARBA00022777"/>
    </source>
</evidence>
<comment type="caution">
    <text evidence="16">The sequence shown here is derived from an EMBL/GenBank/DDBJ whole genome shotgun (WGS) entry which is preliminary data.</text>
</comment>
<evidence type="ECO:0000256" key="7">
    <source>
        <dbReference type="ARBA" id="ARBA00022692"/>
    </source>
</evidence>
<evidence type="ECO:0000256" key="13">
    <source>
        <dbReference type="SAM" id="Phobius"/>
    </source>
</evidence>
<evidence type="ECO:0000256" key="8">
    <source>
        <dbReference type="ARBA" id="ARBA00022741"/>
    </source>
</evidence>
<keyword evidence="17" id="KW-1185">Reference proteome</keyword>
<keyword evidence="9 16" id="KW-0418">Kinase</keyword>
<feature type="domain" description="HAMP" evidence="15">
    <location>
        <begin position="168"/>
        <end position="220"/>
    </location>
</feature>
<keyword evidence="11 13" id="KW-1133">Transmembrane helix</keyword>
<name>A0ABN2K804_9ACTN</name>
<dbReference type="InterPro" id="IPR003594">
    <property type="entry name" value="HATPase_dom"/>
</dbReference>
<evidence type="ECO:0000256" key="6">
    <source>
        <dbReference type="ARBA" id="ARBA00022679"/>
    </source>
</evidence>
<dbReference type="InterPro" id="IPR005467">
    <property type="entry name" value="His_kinase_dom"/>
</dbReference>
<dbReference type="InterPro" id="IPR003661">
    <property type="entry name" value="HisK_dim/P_dom"/>
</dbReference>
<dbReference type="EC" id="2.7.13.3" evidence="3"/>
<dbReference type="CDD" id="cd06225">
    <property type="entry name" value="HAMP"/>
    <property type="match status" value="1"/>
</dbReference>
<dbReference type="EMBL" id="BAAALS010000008">
    <property type="protein sequence ID" value="GAA1750268.1"/>
    <property type="molecule type" value="Genomic_DNA"/>
</dbReference>
<evidence type="ECO:0000256" key="3">
    <source>
        <dbReference type="ARBA" id="ARBA00012438"/>
    </source>
</evidence>
<feature type="domain" description="Histidine kinase" evidence="14">
    <location>
        <begin position="228"/>
        <end position="419"/>
    </location>
</feature>
<dbReference type="PANTHER" id="PTHR44936:SF9">
    <property type="entry name" value="SENSOR PROTEIN CREC"/>
    <property type="match status" value="1"/>
</dbReference>
<keyword evidence="5" id="KW-0597">Phosphoprotein</keyword>
<dbReference type="Gene3D" id="3.30.565.10">
    <property type="entry name" value="Histidine kinase-like ATPase, C-terminal domain"/>
    <property type="match status" value="1"/>
</dbReference>
<dbReference type="SMART" id="SM00387">
    <property type="entry name" value="HATPase_c"/>
    <property type="match status" value="1"/>
</dbReference>
<dbReference type="PROSITE" id="PS50109">
    <property type="entry name" value="HIS_KIN"/>
    <property type="match status" value="1"/>
</dbReference>
<proteinExistence type="predicted"/>
<dbReference type="RefSeq" id="WP_344079548.1">
    <property type="nucleotide sequence ID" value="NZ_BAAALS010000008.1"/>
</dbReference>
<keyword evidence="7 13" id="KW-0812">Transmembrane</keyword>
<keyword evidence="4" id="KW-1003">Cell membrane</keyword>
<comment type="subcellular location">
    <subcellularLocation>
        <location evidence="2">Cell membrane</location>
        <topology evidence="2">Multi-pass membrane protein</topology>
    </subcellularLocation>
</comment>
<reference evidence="16 17" key="1">
    <citation type="journal article" date="2019" name="Int. J. Syst. Evol. Microbiol.">
        <title>The Global Catalogue of Microorganisms (GCM) 10K type strain sequencing project: providing services to taxonomists for standard genome sequencing and annotation.</title>
        <authorList>
            <consortium name="The Broad Institute Genomics Platform"/>
            <consortium name="The Broad Institute Genome Sequencing Center for Infectious Disease"/>
            <person name="Wu L."/>
            <person name="Ma J."/>
        </authorList>
    </citation>
    <scope>NUCLEOTIDE SEQUENCE [LARGE SCALE GENOMIC DNA]</scope>
    <source>
        <strain evidence="16 17">JCM 13249</strain>
    </source>
</reference>
<dbReference type="CDD" id="cd00082">
    <property type="entry name" value="HisKA"/>
    <property type="match status" value="1"/>
</dbReference>
<evidence type="ECO:0000256" key="5">
    <source>
        <dbReference type="ARBA" id="ARBA00022553"/>
    </source>
</evidence>
<keyword evidence="13" id="KW-0472">Membrane</keyword>
<dbReference type="SUPFAM" id="SSF55874">
    <property type="entry name" value="ATPase domain of HSP90 chaperone/DNA topoisomerase II/histidine kinase"/>
    <property type="match status" value="1"/>
</dbReference>
<sequence length="419" mass="42997">MNGVRAQVNALVAATMAVVLVAFLVPLGLILRREAEQRAISTATLTAQATAALVVASGPEASGLLSAGRDADGVLTSVFLPDGTVLGAPARRTPSVELAARGRAFAADAGDGIEVLAPVQGQDGVAIVRAHVTEATLHRGVARTWALLGVLGLLLFGLGLLLADRLGRRLVDSVTTLAATAGRLADGDLAARAGLTGPRELRRVGVGLNRLADRIGELLDAERREVADLAHRLRTPATALRLDAESLRDADERARLLSDVDVLGREMDEVIRTARRPVREGARPHADLASVAADRVAFWSVLAEDTGRALDCALPAGPVPVRVAAEDLAAALDALLENVFTHTPDGTPLRVTVTALPDGGGRIVVEDGGAGFAAGAGARGTGLGLDIARRTAAAAGGHARFTRSPLGGAHVALDFSAPA</sequence>
<dbReference type="SMART" id="SM00304">
    <property type="entry name" value="HAMP"/>
    <property type="match status" value="1"/>
</dbReference>
<accession>A0ABN2K804</accession>
<keyword evidence="12" id="KW-0902">Two-component regulatory system</keyword>
<dbReference type="Pfam" id="PF02518">
    <property type="entry name" value="HATPase_c"/>
    <property type="match status" value="1"/>
</dbReference>
<dbReference type="InterPro" id="IPR050980">
    <property type="entry name" value="2C_sensor_his_kinase"/>
</dbReference>
<protein>
    <recommendedName>
        <fullName evidence="3">histidine kinase</fullName>
        <ecNumber evidence="3">2.7.13.3</ecNumber>
    </recommendedName>
</protein>
<evidence type="ECO:0000256" key="10">
    <source>
        <dbReference type="ARBA" id="ARBA00022840"/>
    </source>
</evidence>
<dbReference type="Pfam" id="PF00672">
    <property type="entry name" value="HAMP"/>
    <property type="match status" value="1"/>
</dbReference>
<dbReference type="PROSITE" id="PS50885">
    <property type="entry name" value="HAMP"/>
    <property type="match status" value="1"/>
</dbReference>
<organism evidence="16 17">
    <name type="scientific">Luedemannella helvata</name>
    <dbReference type="NCBI Taxonomy" id="349315"/>
    <lineage>
        <taxon>Bacteria</taxon>
        <taxon>Bacillati</taxon>
        <taxon>Actinomycetota</taxon>
        <taxon>Actinomycetes</taxon>
        <taxon>Micromonosporales</taxon>
        <taxon>Micromonosporaceae</taxon>
        <taxon>Luedemannella</taxon>
    </lineage>
</organism>
<keyword evidence="8" id="KW-0547">Nucleotide-binding</keyword>
<dbReference type="SUPFAM" id="SSF47384">
    <property type="entry name" value="Homodimeric domain of signal transducing histidine kinase"/>
    <property type="match status" value="1"/>
</dbReference>
<feature type="transmembrane region" description="Helical" evidence="13">
    <location>
        <begin position="6"/>
        <end position="31"/>
    </location>
</feature>
<evidence type="ECO:0000313" key="17">
    <source>
        <dbReference type="Proteomes" id="UP001500655"/>
    </source>
</evidence>
<gene>
    <name evidence="16" type="ORF">GCM10009681_21770</name>
</gene>
<feature type="transmembrane region" description="Helical" evidence="13">
    <location>
        <begin position="145"/>
        <end position="163"/>
    </location>
</feature>